<feature type="domain" description="Methyltransferase" evidence="3">
    <location>
        <begin position="51"/>
        <end position="141"/>
    </location>
</feature>
<accession>A0A9W6QHK3</accession>
<keyword evidence="5" id="KW-1185">Reference proteome</keyword>
<organism evidence="4 5">
    <name type="scientific">Actinokineospora globicatena</name>
    <dbReference type="NCBI Taxonomy" id="103729"/>
    <lineage>
        <taxon>Bacteria</taxon>
        <taxon>Bacillati</taxon>
        <taxon>Actinomycetota</taxon>
        <taxon>Actinomycetes</taxon>
        <taxon>Pseudonocardiales</taxon>
        <taxon>Pseudonocardiaceae</taxon>
        <taxon>Actinokineospora</taxon>
    </lineage>
</organism>
<dbReference type="InterPro" id="IPR029063">
    <property type="entry name" value="SAM-dependent_MTases_sf"/>
</dbReference>
<protein>
    <recommendedName>
        <fullName evidence="3">Methyltransferase domain-containing protein</fullName>
    </recommendedName>
</protein>
<keyword evidence="2" id="KW-0808">Transferase</keyword>
<sequence length="243" mass="26765">MTAIPTQSAYSRDHADVFEAVHAARGRDWAAEADTVTRLALQRSPGATSLLDIACGTGAHLTRFRSRFARVAGVELSPAMRGIAEDKLPGVPIHQADMRDFDLGERFDVITCLCFSIAYTRDTDELRQVTTAIARHLTPDGVVVIEPWWFPTQFLDGYVTASTATTNDRAVSRVSHSVRADRSTHMTVRYTIADHRGIRDFTEHEVLSLFTEAEYTAAFEAAGIRVEHQPGPPNDRGLIIGGL</sequence>
<evidence type="ECO:0000256" key="1">
    <source>
        <dbReference type="ARBA" id="ARBA00022603"/>
    </source>
</evidence>
<evidence type="ECO:0000313" key="4">
    <source>
        <dbReference type="EMBL" id="GLW89880.1"/>
    </source>
</evidence>
<evidence type="ECO:0000313" key="5">
    <source>
        <dbReference type="Proteomes" id="UP001165042"/>
    </source>
</evidence>
<reference evidence="4" key="1">
    <citation type="submission" date="2023-02" db="EMBL/GenBank/DDBJ databases">
        <title>Actinokineospora globicatena NBRC 15670.</title>
        <authorList>
            <person name="Ichikawa N."/>
            <person name="Sato H."/>
            <person name="Tonouchi N."/>
        </authorList>
    </citation>
    <scope>NUCLEOTIDE SEQUENCE</scope>
    <source>
        <strain evidence="4">NBRC 15670</strain>
    </source>
</reference>
<dbReference type="SUPFAM" id="SSF53335">
    <property type="entry name" value="S-adenosyl-L-methionine-dependent methyltransferases"/>
    <property type="match status" value="1"/>
</dbReference>
<dbReference type="PANTHER" id="PTHR43861:SF1">
    <property type="entry name" value="TRANS-ACONITATE 2-METHYLTRANSFERASE"/>
    <property type="match status" value="1"/>
</dbReference>
<name>A0A9W6QHK3_9PSEU</name>
<dbReference type="GO" id="GO:0032259">
    <property type="term" value="P:methylation"/>
    <property type="evidence" value="ECO:0007669"/>
    <property type="project" value="UniProtKB-KW"/>
</dbReference>
<dbReference type="RefSeq" id="WP_285607419.1">
    <property type="nucleotide sequence ID" value="NZ_BSSD01000001.1"/>
</dbReference>
<dbReference type="GO" id="GO:0008168">
    <property type="term" value="F:methyltransferase activity"/>
    <property type="evidence" value="ECO:0007669"/>
    <property type="project" value="UniProtKB-KW"/>
</dbReference>
<comment type="caution">
    <text evidence="4">The sequence shown here is derived from an EMBL/GenBank/DDBJ whole genome shotgun (WGS) entry which is preliminary data.</text>
</comment>
<dbReference type="AlphaFoldDB" id="A0A9W6QHK3"/>
<gene>
    <name evidence="4" type="ORF">Aglo03_06960</name>
</gene>
<dbReference type="CDD" id="cd02440">
    <property type="entry name" value="AdoMet_MTases"/>
    <property type="match status" value="1"/>
</dbReference>
<dbReference type="Gene3D" id="3.40.50.150">
    <property type="entry name" value="Vaccinia Virus protein VP39"/>
    <property type="match status" value="1"/>
</dbReference>
<dbReference type="Pfam" id="PF13649">
    <property type="entry name" value="Methyltransf_25"/>
    <property type="match status" value="1"/>
</dbReference>
<dbReference type="EMBL" id="BSSD01000001">
    <property type="protein sequence ID" value="GLW89880.1"/>
    <property type="molecule type" value="Genomic_DNA"/>
</dbReference>
<evidence type="ECO:0000259" key="3">
    <source>
        <dbReference type="Pfam" id="PF13649"/>
    </source>
</evidence>
<proteinExistence type="predicted"/>
<keyword evidence="1" id="KW-0489">Methyltransferase</keyword>
<evidence type="ECO:0000256" key="2">
    <source>
        <dbReference type="ARBA" id="ARBA00022679"/>
    </source>
</evidence>
<dbReference type="InterPro" id="IPR041698">
    <property type="entry name" value="Methyltransf_25"/>
</dbReference>
<dbReference type="Proteomes" id="UP001165042">
    <property type="component" value="Unassembled WGS sequence"/>
</dbReference>
<dbReference type="Gene3D" id="2.20.130.10">
    <property type="entry name" value="CAC2371-like domains"/>
    <property type="match status" value="1"/>
</dbReference>
<dbReference type="PANTHER" id="PTHR43861">
    <property type="entry name" value="TRANS-ACONITATE 2-METHYLTRANSFERASE-RELATED"/>
    <property type="match status" value="1"/>
</dbReference>